<feature type="coiled-coil region" evidence="1">
    <location>
        <begin position="779"/>
        <end position="809"/>
    </location>
</feature>
<feature type="compositionally biased region" description="Low complexity" evidence="2">
    <location>
        <begin position="968"/>
        <end position="983"/>
    </location>
</feature>
<dbReference type="AlphaFoldDB" id="A0A8H3I3J6"/>
<dbReference type="Gene3D" id="6.10.140.2140">
    <property type="match status" value="1"/>
</dbReference>
<feature type="compositionally biased region" description="Polar residues" evidence="2">
    <location>
        <begin position="124"/>
        <end position="133"/>
    </location>
</feature>
<feature type="compositionally biased region" description="Polar residues" evidence="2">
    <location>
        <begin position="27"/>
        <end position="48"/>
    </location>
</feature>
<gene>
    <name evidence="3" type="ORF">ALECFALPRED_001913</name>
</gene>
<dbReference type="InterPro" id="IPR038609">
    <property type="entry name" value="HDA1_su2/3_sf"/>
</dbReference>
<evidence type="ECO:0000313" key="4">
    <source>
        <dbReference type="Proteomes" id="UP000664203"/>
    </source>
</evidence>
<feature type="compositionally biased region" description="Polar residues" evidence="2">
    <location>
        <begin position="86"/>
        <end position="97"/>
    </location>
</feature>
<dbReference type="Pfam" id="PF11496">
    <property type="entry name" value="HDA2-3"/>
    <property type="match status" value="1"/>
</dbReference>
<keyword evidence="4" id="KW-1185">Reference proteome</keyword>
<feature type="region of interest" description="Disordered" evidence="2">
    <location>
        <begin position="1"/>
        <end position="49"/>
    </location>
</feature>
<feature type="region of interest" description="Disordered" evidence="2">
    <location>
        <begin position="79"/>
        <end position="275"/>
    </location>
</feature>
<feature type="compositionally biased region" description="Low complexity" evidence="2">
    <location>
        <begin position="332"/>
        <end position="343"/>
    </location>
</feature>
<evidence type="ECO:0000256" key="2">
    <source>
        <dbReference type="SAM" id="MobiDB-lite"/>
    </source>
</evidence>
<dbReference type="EMBL" id="CAJPDR010000015">
    <property type="protein sequence ID" value="CAF9905935.1"/>
    <property type="molecule type" value="Genomic_DNA"/>
</dbReference>
<feature type="coiled-coil region" evidence="1">
    <location>
        <begin position="849"/>
        <end position="923"/>
    </location>
</feature>
<feature type="compositionally biased region" description="Basic and acidic residues" evidence="2">
    <location>
        <begin position="184"/>
        <end position="193"/>
    </location>
</feature>
<dbReference type="InterPro" id="IPR021006">
    <property type="entry name" value="Hda2/3"/>
</dbReference>
<evidence type="ECO:0000313" key="3">
    <source>
        <dbReference type="EMBL" id="CAF9905935.1"/>
    </source>
</evidence>
<dbReference type="OrthoDB" id="3647690at2759"/>
<sequence length="1003" mass="110711">MSSRKRKNSPDPGTETTLSKRAKLLSNLWQSQKETVRTTQASPSNPSSPVYRIKAIIGERSTEYLINWADDPITGEKFKADWPPLTSDNNGRLNSKPTRPKFAQNHLDPSKEDIIDLGDPIGDSTRTNSSSILANPVQLPDTFDSREPPQPPSSSEDGMSDTVPNDNGLPQGMQPLRIRATLKRIREDGEAKRVAARSVKRQHSESSTPRASPSLAQDDCEGSQMKTTVWPSSLVPDQPEQSRLSAAGGYPASSRDEQPERPPSTAGLSPSVTRDEVHVRVQSPVAAHSLRSTASPSIIPAKAPYQVQEEPERLEVQPAMILKEIPLPARNPHSAPHTPTTPSKLSMHKEASPLQSQTTTLKARNLGPREFVVTLPMQPRILSQYVDTIEYYPQAISRNMTEETIGEDVVEKLNALLYRLGNVATHIGLEGGGPSSQEEINPEEEALYAELSSEKFKFLGQLLALTKVSPIHIAVVAKPGHLLDIIEMFLKGKKVSYLRPDTKTNGLKTQDPGSFGFQIVSIISSGEAISLPPVQLIIAFDETFNAKDSNIIKSRENRASGDHLTPVIRLVVYSSVEHLDLCLARSLEPIDRIRKLIFCVWHTQRSVGQLEPDEPGPAACAQEVFEFLISGSQASGWTLPNIRPIENLPIMDSDSSLSDAISDISDIYKPEGAPKYYPNPVPPFITNPNNPDALPRGRRPFDLEHGDSLGVQAKKRKMLADYNAGRLNSPPTIESLTAEIQECKITEKLWEGEKKQMNETIKSHEYWHERRQYDYEELREKAGDRYATIQEQAAELEKTKKDNGKARTEILALKGERGTLQRELTAARLDLINHPAPAVRDTAIKDARIRELEAEVLAKNKKIDNLTKDWDLTKRLWTDASTAAATATQELAALEAKQPELLRKAAENEMKRKEMKNDATIKALQKEVFIQKATVKSRDNLIRRKEEQIAELKRGRGGVQTRGSSVQPRSPRGGSRGASPAAGMLGGGGKGASGLSSRLNLDG</sequence>
<dbReference type="GO" id="GO:0070823">
    <property type="term" value="C:HDA1 complex"/>
    <property type="evidence" value="ECO:0007669"/>
    <property type="project" value="InterPro"/>
</dbReference>
<comment type="caution">
    <text evidence="3">The sequence shown here is derived from an EMBL/GenBank/DDBJ whole genome shotgun (WGS) entry which is preliminary data.</text>
</comment>
<feature type="region of interest" description="Disordered" evidence="2">
    <location>
        <begin position="328"/>
        <end position="362"/>
    </location>
</feature>
<name>A0A8H3I3J6_9LECA</name>
<accession>A0A8H3I3J6</accession>
<reference evidence="3" key="1">
    <citation type="submission" date="2021-03" db="EMBL/GenBank/DDBJ databases">
        <authorList>
            <person name="Tagirdzhanova G."/>
        </authorList>
    </citation>
    <scope>NUCLEOTIDE SEQUENCE</scope>
</reference>
<keyword evidence="1" id="KW-0175">Coiled coil</keyword>
<feature type="region of interest" description="Disordered" evidence="2">
    <location>
        <begin position="952"/>
        <end position="1003"/>
    </location>
</feature>
<evidence type="ECO:0000256" key="1">
    <source>
        <dbReference type="SAM" id="Coils"/>
    </source>
</evidence>
<proteinExistence type="predicted"/>
<dbReference type="Gene3D" id="3.40.50.12360">
    <property type="match status" value="1"/>
</dbReference>
<protein>
    <submittedName>
        <fullName evidence="3">Uncharacterized protein</fullName>
    </submittedName>
</protein>
<organism evidence="3 4">
    <name type="scientific">Alectoria fallacina</name>
    <dbReference type="NCBI Taxonomy" id="1903189"/>
    <lineage>
        <taxon>Eukaryota</taxon>
        <taxon>Fungi</taxon>
        <taxon>Dikarya</taxon>
        <taxon>Ascomycota</taxon>
        <taxon>Pezizomycotina</taxon>
        <taxon>Lecanoromycetes</taxon>
        <taxon>OSLEUM clade</taxon>
        <taxon>Lecanoromycetidae</taxon>
        <taxon>Lecanorales</taxon>
        <taxon>Lecanorineae</taxon>
        <taxon>Parmeliaceae</taxon>
        <taxon>Alectoria</taxon>
    </lineage>
</organism>
<dbReference type="Proteomes" id="UP000664203">
    <property type="component" value="Unassembled WGS sequence"/>
</dbReference>
<feature type="compositionally biased region" description="Polar residues" evidence="2">
    <location>
        <begin position="205"/>
        <end position="215"/>
    </location>
</feature>
<feature type="compositionally biased region" description="Polar residues" evidence="2">
    <location>
        <begin position="353"/>
        <end position="362"/>
    </location>
</feature>